<sequence>MTSLLDLLTRPFRRSSRRPLSYRQPQMGRDAEVPLGMEALDMTEVDRVNRRNDALERVTLAGKNRFGRSFTQNAASRIDPMPDDETYAAEYHRRFNR</sequence>
<accession>A0A0L1JNP4</accession>
<evidence type="ECO:0000313" key="2">
    <source>
        <dbReference type="Proteomes" id="UP000036938"/>
    </source>
</evidence>
<gene>
    <name evidence="1" type="ORF">ATO11_13800</name>
</gene>
<dbReference type="EMBL" id="AQQZ01000006">
    <property type="protein sequence ID" value="KNG92998.1"/>
    <property type="molecule type" value="Genomic_DNA"/>
</dbReference>
<reference evidence="1 2" key="1">
    <citation type="journal article" date="2015" name="Int. J. Syst. Evol. Microbiol.">
        <title>Aestuariivita atlantica sp. nov., isolated from deep sea sediment of the Atlantic Ocean.</title>
        <authorList>
            <person name="Li G."/>
            <person name="Lai Q."/>
            <person name="Du Y."/>
            <person name="Liu X."/>
            <person name="Sun F."/>
            <person name="Shao Z."/>
        </authorList>
    </citation>
    <scope>NUCLEOTIDE SEQUENCE [LARGE SCALE GENOMIC DNA]</scope>
    <source>
        <strain evidence="1 2">22II-S11-z3</strain>
    </source>
</reference>
<dbReference type="RefSeq" id="WP_050531486.1">
    <property type="nucleotide sequence ID" value="NZ_AQQZ01000006.1"/>
</dbReference>
<organism evidence="1 2">
    <name type="scientific">Pseudaestuariivita atlantica</name>
    <dbReference type="NCBI Taxonomy" id="1317121"/>
    <lineage>
        <taxon>Bacteria</taxon>
        <taxon>Pseudomonadati</taxon>
        <taxon>Pseudomonadota</taxon>
        <taxon>Alphaproteobacteria</taxon>
        <taxon>Rhodobacterales</taxon>
        <taxon>Paracoccaceae</taxon>
        <taxon>Pseudaestuariivita</taxon>
    </lineage>
</organism>
<proteinExistence type="predicted"/>
<name>A0A0L1JNP4_9RHOB</name>
<protein>
    <submittedName>
        <fullName evidence="1">Uncharacterized protein</fullName>
    </submittedName>
</protein>
<evidence type="ECO:0000313" key="1">
    <source>
        <dbReference type="EMBL" id="KNG92998.1"/>
    </source>
</evidence>
<dbReference type="STRING" id="1317121.ATO11_13800"/>
<comment type="caution">
    <text evidence="1">The sequence shown here is derived from an EMBL/GenBank/DDBJ whole genome shotgun (WGS) entry which is preliminary data.</text>
</comment>
<keyword evidence="2" id="KW-1185">Reference proteome</keyword>
<dbReference type="OrthoDB" id="7639273at2"/>
<dbReference type="PATRIC" id="fig|1317121.7.peg.3480"/>
<dbReference type="AlphaFoldDB" id="A0A0L1JNP4"/>
<dbReference type="Proteomes" id="UP000036938">
    <property type="component" value="Unassembled WGS sequence"/>
</dbReference>